<name>A0A3R7FD00_CLOSI</name>
<dbReference type="Proteomes" id="UP000286415">
    <property type="component" value="Unassembled WGS sequence"/>
</dbReference>
<dbReference type="InParanoid" id="A0A3R7FD00"/>
<dbReference type="EMBL" id="NIRI02000076">
    <property type="protein sequence ID" value="KAG5442210.1"/>
    <property type="molecule type" value="Genomic_DNA"/>
</dbReference>
<keyword evidence="2" id="KW-1185">Reference proteome</keyword>
<accession>A0A3R7FD00</accession>
<evidence type="ECO:0000313" key="1">
    <source>
        <dbReference type="EMBL" id="KAG5442210.1"/>
    </source>
</evidence>
<sequence>MDEMVQWFECEFTDRKVRGSNPTSASRLPLSGLGQPGCIQALMLPTDSMAVRHRKGVTAEYLLEPGDLLCLAFDFKQIPKRQNTVLCDGNLEQQFKNNTKRHSYFISHCILCLTDGQNLIRISGEHFQIGFRRLHSNEWLNNISFFRCSQVATPWITNCVPEAMLSTK</sequence>
<evidence type="ECO:0000313" key="2">
    <source>
        <dbReference type="Proteomes" id="UP000286415"/>
    </source>
</evidence>
<protein>
    <submittedName>
        <fullName evidence="1">Uncharacterized protein</fullName>
    </submittedName>
</protein>
<proteinExistence type="predicted"/>
<gene>
    <name evidence="1" type="ORF">CSKR_100203</name>
</gene>
<dbReference type="AlphaFoldDB" id="A0A3R7FD00"/>
<reference evidence="1 2" key="2">
    <citation type="journal article" date="2021" name="Genomics">
        <title>High-quality reference genome for Clonorchis sinensis.</title>
        <authorList>
            <person name="Young N.D."/>
            <person name="Stroehlein A.J."/>
            <person name="Kinkar L."/>
            <person name="Wang T."/>
            <person name="Sohn W.M."/>
            <person name="Chang B.C.H."/>
            <person name="Kaur P."/>
            <person name="Weisz D."/>
            <person name="Dudchenko O."/>
            <person name="Aiden E.L."/>
            <person name="Korhonen P.K."/>
            <person name="Gasser R.B."/>
        </authorList>
    </citation>
    <scope>NUCLEOTIDE SEQUENCE [LARGE SCALE GENOMIC DNA]</scope>
    <source>
        <strain evidence="1">Cs-k2</strain>
    </source>
</reference>
<organism evidence="1 2">
    <name type="scientific">Clonorchis sinensis</name>
    <name type="common">Chinese liver fluke</name>
    <dbReference type="NCBI Taxonomy" id="79923"/>
    <lineage>
        <taxon>Eukaryota</taxon>
        <taxon>Metazoa</taxon>
        <taxon>Spiralia</taxon>
        <taxon>Lophotrochozoa</taxon>
        <taxon>Platyhelminthes</taxon>
        <taxon>Trematoda</taxon>
        <taxon>Digenea</taxon>
        <taxon>Opisthorchiida</taxon>
        <taxon>Opisthorchiata</taxon>
        <taxon>Opisthorchiidae</taxon>
        <taxon>Clonorchis</taxon>
    </lineage>
</organism>
<reference evidence="1 2" key="1">
    <citation type="journal article" date="2018" name="Biotechnol. Adv.">
        <title>Improved genomic resources and new bioinformatic workflow for the carcinogenic parasite Clonorchis sinensis: Biotechnological implications.</title>
        <authorList>
            <person name="Wang D."/>
            <person name="Korhonen P.K."/>
            <person name="Gasser R.B."/>
            <person name="Young N.D."/>
        </authorList>
    </citation>
    <scope>NUCLEOTIDE SEQUENCE [LARGE SCALE GENOMIC DNA]</scope>
    <source>
        <strain evidence="1">Cs-k2</strain>
    </source>
</reference>
<comment type="caution">
    <text evidence="1">The sequence shown here is derived from an EMBL/GenBank/DDBJ whole genome shotgun (WGS) entry which is preliminary data.</text>
</comment>